<protein>
    <submittedName>
        <fullName evidence="2">Uncharacterized protein</fullName>
    </submittedName>
</protein>
<evidence type="ECO:0000256" key="1">
    <source>
        <dbReference type="SAM" id="MobiDB-lite"/>
    </source>
</evidence>
<name>A0ABR1UDQ8_9PEZI</name>
<organism evidence="2 3">
    <name type="scientific">Apiospora saccharicola</name>
    <dbReference type="NCBI Taxonomy" id="335842"/>
    <lineage>
        <taxon>Eukaryota</taxon>
        <taxon>Fungi</taxon>
        <taxon>Dikarya</taxon>
        <taxon>Ascomycota</taxon>
        <taxon>Pezizomycotina</taxon>
        <taxon>Sordariomycetes</taxon>
        <taxon>Xylariomycetidae</taxon>
        <taxon>Amphisphaeriales</taxon>
        <taxon>Apiosporaceae</taxon>
        <taxon>Apiospora</taxon>
    </lineage>
</organism>
<dbReference type="EMBL" id="JAQQWM010000007">
    <property type="protein sequence ID" value="KAK8057040.1"/>
    <property type="molecule type" value="Genomic_DNA"/>
</dbReference>
<feature type="region of interest" description="Disordered" evidence="1">
    <location>
        <begin position="1"/>
        <end position="29"/>
    </location>
</feature>
<proteinExistence type="predicted"/>
<dbReference type="Proteomes" id="UP001446871">
    <property type="component" value="Unassembled WGS sequence"/>
</dbReference>
<evidence type="ECO:0000313" key="3">
    <source>
        <dbReference type="Proteomes" id="UP001446871"/>
    </source>
</evidence>
<keyword evidence="3" id="KW-1185">Reference proteome</keyword>
<gene>
    <name evidence="2" type="ORF">PG996_010977</name>
</gene>
<accession>A0ABR1UDQ8</accession>
<evidence type="ECO:0000313" key="2">
    <source>
        <dbReference type="EMBL" id="KAK8057040.1"/>
    </source>
</evidence>
<comment type="caution">
    <text evidence="2">The sequence shown here is derived from an EMBL/GenBank/DDBJ whole genome shotgun (WGS) entry which is preliminary data.</text>
</comment>
<reference evidence="2 3" key="1">
    <citation type="submission" date="2023-01" db="EMBL/GenBank/DDBJ databases">
        <title>Analysis of 21 Apiospora genomes using comparative genomics revels a genus with tremendous synthesis potential of carbohydrate active enzymes and secondary metabolites.</title>
        <authorList>
            <person name="Sorensen T."/>
        </authorList>
    </citation>
    <scope>NUCLEOTIDE SEQUENCE [LARGE SCALE GENOMIC DNA]</scope>
    <source>
        <strain evidence="2 3">CBS 83171</strain>
    </source>
</reference>
<sequence length="423" mass="41922">MPPSHPPDQQHQQNHGTRDGADPAGETKAGINGLFDLAHFLHAPLHEAEVAQGAGPAQRGAEAVVVVDGLDPFLLVVDAGVVAVGAEDEVGDAVPGQVEGGLGEGDVGVDAGEEGAALVEALLGLGRPDVERGDGFHAVAVGGLPEDVVAPDAVDGFPDLCVPAALLGLGRLGLGLGLGLVVEALGQGFELAVVVPQPPAVDPVVFVVAVQLVLVAVEPAAVGLQLGLVVLQRVAEFLVPSGEGAGVGLEVRPLVVEAPIDGFEGRAVVAEQAVVAVESRAVGGVTGVDPGEARVVYGQRVLVGAEAVVDGAEAALLGLERVALLVEPPVGVVQALPVDAQALFVVAELGDVAAQLVGVMVGPCLQNFEGYDAAFAHLAVGVGAAPGGLSFAVAPGGFFVPALAAGAILAVLRLASLALHESA</sequence>